<dbReference type="Pfam" id="PF01565">
    <property type="entry name" value="FAD_binding_4"/>
    <property type="match status" value="1"/>
</dbReference>
<feature type="chain" id="PRO_5040448311" evidence="5">
    <location>
        <begin position="19"/>
        <end position="497"/>
    </location>
</feature>
<proteinExistence type="inferred from homology"/>
<dbReference type="SUPFAM" id="SSF56176">
    <property type="entry name" value="FAD-binding/transporter-associated domain-like"/>
    <property type="match status" value="1"/>
</dbReference>
<evidence type="ECO:0000313" key="7">
    <source>
        <dbReference type="EMBL" id="KAF2029629.1"/>
    </source>
</evidence>
<evidence type="ECO:0000256" key="5">
    <source>
        <dbReference type="SAM" id="SignalP"/>
    </source>
</evidence>
<comment type="caution">
    <text evidence="7">The sequence shown here is derived from an EMBL/GenBank/DDBJ whole genome shotgun (WGS) entry which is preliminary data.</text>
</comment>
<evidence type="ECO:0000259" key="6">
    <source>
        <dbReference type="PROSITE" id="PS51387"/>
    </source>
</evidence>
<keyword evidence="3" id="KW-0274">FAD</keyword>
<keyword evidence="8" id="KW-1185">Reference proteome</keyword>
<dbReference type="InterPro" id="IPR036318">
    <property type="entry name" value="FAD-bd_PCMH-like_sf"/>
</dbReference>
<dbReference type="GO" id="GO:0071949">
    <property type="term" value="F:FAD binding"/>
    <property type="evidence" value="ECO:0007669"/>
    <property type="project" value="InterPro"/>
</dbReference>
<feature type="signal peptide" evidence="5">
    <location>
        <begin position="1"/>
        <end position="18"/>
    </location>
</feature>
<dbReference type="PANTHER" id="PTHR42973:SF28">
    <property type="entry name" value="FAD-BINDING PCMH-TYPE DOMAIN-CONTAINING PROTEIN"/>
    <property type="match status" value="1"/>
</dbReference>
<evidence type="ECO:0000256" key="2">
    <source>
        <dbReference type="ARBA" id="ARBA00022630"/>
    </source>
</evidence>
<dbReference type="InterPro" id="IPR016166">
    <property type="entry name" value="FAD-bd_PCMH"/>
</dbReference>
<dbReference type="InterPro" id="IPR050416">
    <property type="entry name" value="FAD-linked_Oxidoreductase"/>
</dbReference>
<dbReference type="InterPro" id="IPR006094">
    <property type="entry name" value="Oxid_FAD_bind_N"/>
</dbReference>
<reference evidence="7" key="1">
    <citation type="journal article" date="2020" name="Stud. Mycol.">
        <title>101 Dothideomycetes genomes: a test case for predicting lifestyles and emergence of pathogens.</title>
        <authorList>
            <person name="Haridas S."/>
            <person name="Albert R."/>
            <person name="Binder M."/>
            <person name="Bloem J."/>
            <person name="Labutti K."/>
            <person name="Salamov A."/>
            <person name="Andreopoulos B."/>
            <person name="Baker S."/>
            <person name="Barry K."/>
            <person name="Bills G."/>
            <person name="Bluhm B."/>
            <person name="Cannon C."/>
            <person name="Castanera R."/>
            <person name="Culley D."/>
            <person name="Daum C."/>
            <person name="Ezra D."/>
            <person name="Gonzalez J."/>
            <person name="Henrissat B."/>
            <person name="Kuo A."/>
            <person name="Liang C."/>
            <person name="Lipzen A."/>
            <person name="Lutzoni F."/>
            <person name="Magnuson J."/>
            <person name="Mondo S."/>
            <person name="Nolan M."/>
            <person name="Ohm R."/>
            <person name="Pangilinan J."/>
            <person name="Park H.-J."/>
            <person name="Ramirez L."/>
            <person name="Alfaro M."/>
            <person name="Sun H."/>
            <person name="Tritt A."/>
            <person name="Yoshinaga Y."/>
            <person name="Zwiers L.-H."/>
            <person name="Turgeon B."/>
            <person name="Goodwin S."/>
            <person name="Spatafora J."/>
            <person name="Crous P."/>
            <person name="Grigoriev I."/>
        </authorList>
    </citation>
    <scope>NUCLEOTIDE SEQUENCE</scope>
    <source>
        <strain evidence="7">CBS 110217</strain>
    </source>
</reference>
<dbReference type="OrthoDB" id="2151789at2759"/>
<comment type="similarity">
    <text evidence="1">Belongs to the oxygen-dependent FAD-linked oxidoreductase family.</text>
</comment>
<dbReference type="PROSITE" id="PS51387">
    <property type="entry name" value="FAD_PCMH"/>
    <property type="match status" value="1"/>
</dbReference>
<dbReference type="InterPro" id="IPR016169">
    <property type="entry name" value="FAD-bd_PCMH_sub2"/>
</dbReference>
<dbReference type="Gene3D" id="3.30.465.10">
    <property type="match status" value="1"/>
</dbReference>
<dbReference type="Proteomes" id="UP000799777">
    <property type="component" value="Unassembled WGS sequence"/>
</dbReference>
<feature type="domain" description="FAD-binding PCMH-type" evidence="6">
    <location>
        <begin position="59"/>
        <end position="231"/>
    </location>
</feature>
<evidence type="ECO:0000256" key="3">
    <source>
        <dbReference type="ARBA" id="ARBA00022827"/>
    </source>
</evidence>
<name>A0A9P4H8I4_9PLEO</name>
<protein>
    <submittedName>
        <fullName evidence="7">FAD-binding domain-containing protein</fullName>
    </submittedName>
</protein>
<keyword evidence="2" id="KW-0285">Flavoprotein</keyword>
<evidence type="ECO:0000256" key="1">
    <source>
        <dbReference type="ARBA" id="ARBA00005466"/>
    </source>
</evidence>
<organism evidence="7 8">
    <name type="scientific">Setomelanomma holmii</name>
    <dbReference type="NCBI Taxonomy" id="210430"/>
    <lineage>
        <taxon>Eukaryota</taxon>
        <taxon>Fungi</taxon>
        <taxon>Dikarya</taxon>
        <taxon>Ascomycota</taxon>
        <taxon>Pezizomycotina</taxon>
        <taxon>Dothideomycetes</taxon>
        <taxon>Pleosporomycetidae</taxon>
        <taxon>Pleosporales</taxon>
        <taxon>Pleosporineae</taxon>
        <taxon>Phaeosphaeriaceae</taxon>
        <taxon>Setomelanomma</taxon>
    </lineage>
</organism>
<dbReference type="EMBL" id="ML978198">
    <property type="protein sequence ID" value="KAF2029629.1"/>
    <property type="molecule type" value="Genomic_DNA"/>
</dbReference>
<sequence>MRLSRAFIGSLTTVVVTAQYNTTQPTACAELASALFERVFFPEAPTYNASISSYPFIQLRLHPNCIVRPSSAKDVSVALGVLQHNNRTRFAVKGGGHNANAGFNNVDNGVTIDMQSLKGVEIARGDGVVRVGAGALSQDAYDAAEKRNLTVLAGRIGVVGVAGFVTGGGVNFLSPQYGWACDAVVNFEVVLASGDIVNANATSNSDLYAALKGGQNNFGIVTRFDLKAYPATNLWGGRIVYAPTAATDLLTAFTKFKTPKSFDPYIAGWVTIRYNHSAALYNPVAIMWHTKPELKPGGLEEITEVKPQITNGMVEAPISEHTRNASRQVVATPRRTIWATTSFHVNPTIVHKVHALWKGLVPEICETYADASPSAELTFQALPSQPKTGAAPNSLGFSSTDTPEKDMVFLQIVFTFDGSEATEGLERGLKNLIEVVEELTQDEGVYHPYKYLNFAAWFQDPLGSYGKDQKKKLKEVARKYDPKGVFQKQVSGGFKLL</sequence>
<keyword evidence="4" id="KW-0560">Oxidoreductase</keyword>
<keyword evidence="5" id="KW-0732">Signal</keyword>
<evidence type="ECO:0000256" key="4">
    <source>
        <dbReference type="ARBA" id="ARBA00023002"/>
    </source>
</evidence>
<dbReference type="PANTHER" id="PTHR42973">
    <property type="entry name" value="BINDING OXIDOREDUCTASE, PUTATIVE (AFU_ORTHOLOGUE AFUA_1G17690)-RELATED"/>
    <property type="match status" value="1"/>
</dbReference>
<gene>
    <name evidence="7" type="ORF">EK21DRAFT_89573</name>
</gene>
<dbReference type="AlphaFoldDB" id="A0A9P4H8I4"/>
<accession>A0A9P4H8I4</accession>
<dbReference type="GO" id="GO:0016491">
    <property type="term" value="F:oxidoreductase activity"/>
    <property type="evidence" value="ECO:0007669"/>
    <property type="project" value="UniProtKB-KW"/>
</dbReference>
<evidence type="ECO:0000313" key="8">
    <source>
        <dbReference type="Proteomes" id="UP000799777"/>
    </source>
</evidence>